<dbReference type="PANTHER" id="PTHR23508">
    <property type="entry name" value="CARBOXYLIC ACID TRANSPORTER PROTEIN HOMOLOG"/>
    <property type="match status" value="1"/>
</dbReference>
<feature type="transmembrane region" description="Helical" evidence="5">
    <location>
        <begin position="353"/>
        <end position="371"/>
    </location>
</feature>
<dbReference type="InterPro" id="IPR036259">
    <property type="entry name" value="MFS_trans_sf"/>
</dbReference>
<feature type="domain" description="Major facilitator superfamily (MFS) profile" evidence="6">
    <location>
        <begin position="14"/>
        <end position="401"/>
    </location>
</feature>
<dbReference type="PROSITE" id="PS50850">
    <property type="entry name" value="MFS"/>
    <property type="match status" value="1"/>
</dbReference>
<dbReference type="SUPFAM" id="SSF103473">
    <property type="entry name" value="MFS general substrate transporter"/>
    <property type="match status" value="1"/>
</dbReference>
<feature type="transmembrane region" description="Helical" evidence="5">
    <location>
        <begin position="287"/>
        <end position="305"/>
    </location>
</feature>
<dbReference type="GO" id="GO:0046943">
    <property type="term" value="F:carboxylic acid transmembrane transporter activity"/>
    <property type="evidence" value="ECO:0007669"/>
    <property type="project" value="TreeGrafter"/>
</dbReference>
<protein>
    <submittedName>
        <fullName evidence="7">Putative MFS transporter</fullName>
    </submittedName>
</protein>
<gene>
    <name evidence="7" type="ORF">DES39_1615</name>
</gene>
<keyword evidence="3 5" id="KW-1133">Transmembrane helix</keyword>
<dbReference type="GO" id="GO:0005886">
    <property type="term" value="C:plasma membrane"/>
    <property type="evidence" value="ECO:0007669"/>
    <property type="project" value="TreeGrafter"/>
</dbReference>
<proteinExistence type="predicted"/>
<dbReference type="RefSeq" id="WP_121145265.1">
    <property type="nucleotide sequence ID" value="NZ_RBWY01000003.1"/>
</dbReference>
<name>A0A495RCV1_9GAMM</name>
<comment type="caution">
    <text evidence="7">The sequence shown here is derived from an EMBL/GenBank/DDBJ whole genome shotgun (WGS) entry which is preliminary data.</text>
</comment>
<dbReference type="InterPro" id="IPR005829">
    <property type="entry name" value="Sugar_transporter_CS"/>
</dbReference>
<evidence type="ECO:0000313" key="7">
    <source>
        <dbReference type="EMBL" id="RKS85106.1"/>
    </source>
</evidence>
<feature type="transmembrane region" description="Helical" evidence="5">
    <location>
        <begin position="166"/>
        <end position="185"/>
    </location>
</feature>
<evidence type="ECO:0000256" key="1">
    <source>
        <dbReference type="ARBA" id="ARBA00004141"/>
    </source>
</evidence>
<dbReference type="PROSITE" id="PS00217">
    <property type="entry name" value="SUGAR_TRANSPORT_2"/>
    <property type="match status" value="1"/>
</dbReference>
<feature type="transmembrane region" description="Helical" evidence="5">
    <location>
        <begin position="377"/>
        <end position="397"/>
    </location>
</feature>
<keyword evidence="8" id="KW-1185">Reference proteome</keyword>
<dbReference type="Proteomes" id="UP000278542">
    <property type="component" value="Unassembled WGS sequence"/>
</dbReference>
<dbReference type="CDD" id="cd17316">
    <property type="entry name" value="MFS_SV2_like"/>
    <property type="match status" value="1"/>
</dbReference>
<feature type="transmembrane region" description="Helical" evidence="5">
    <location>
        <begin position="259"/>
        <end position="280"/>
    </location>
</feature>
<organism evidence="7 8">
    <name type="scientific">Orbus hercynius</name>
    <dbReference type="NCBI Taxonomy" id="593135"/>
    <lineage>
        <taxon>Bacteria</taxon>
        <taxon>Pseudomonadati</taxon>
        <taxon>Pseudomonadota</taxon>
        <taxon>Gammaproteobacteria</taxon>
        <taxon>Orbales</taxon>
        <taxon>Orbaceae</taxon>
        <taxon>Orbus</taxon>
    </lineage>
</organism>
<dbReference type="EMBL" id="RBWY01000003">
    <property type="protein sequence ID" value="RKS85106.1"/>
    <property type="molecule type" value="Genomic_DNA"/>
</dbReference>
<feature type="transmembrane region" description="Helical" evidence="5">
    <location>
        <begin position="105"/>
        <end position="126"/>
    </location>
</feature>
<feature type="transmembrane region" description="Helical" evidence="5">
    <location>
        <begin position="79"/>
        <end position="99"/>
    </location>
</feature>
<dbReference type="InterPro" id="IPR020846">
    <property type="entry name" value="MFS_dom"/>
</dbReference>
<evidence type="ECO:0000256" key="3">
    <source>
        <dbReference type="ARBA" id="ARBA00022989"/>
    </source>
</evidence>
<evidence type="ECO:0000256" key="4">
    <source>
        <dbReference type="ARBA" id="ARBA00023136"/>
    </source>
</evidence>
<reference evidence="7 8" key="1">
    <citation type="submission" date="2018-10" db="EMBL/GenBank/DDBJ databases">
        <title>Genomic Encyclopedia of Type Strains, Phase IV (KMG-IV): sequencing the most valuable type-strain genomes for metagenomic binning, comparative biology and taxonomic classification.</title>
        <authorList>
            <person name="Goeker M."/>
        </authorList>
    </citation>
    <scope>NUCLEOTIDE SEQUENCE [LARGE SCALE GENOMIC DNA]</scope>
    <source>
        <strain evidence="7 8">DSM 22228</strain>
    </source>
</reference>
<evidence type="ECO:0000313" key="8">
    <source>
        <dbReference type="Proteomes" id="UP000278542"/>
    </source>
</evidence>
<dbReference type="AlphaFoldDB" id="A0A495RCV1"/>
<comment type="subcellular location">
    <subcellularLocation>
        <location evidence="1">Membrane</location>
        <topology evidence="1">Multi-pass membrane protein</topology>
    </subcellularLocation>
</comment>
<dbReference type="Pfam" id="PF07690">
    <property type="entry name" value="MFS_1"/>
    <property type="match status" value="1"/>
</dbReference>
<feature type="transmembrane region" description="Helical" evidence="5">
    <location>
        <begin position="50"/>
        <end position="72"/>
    </location>
</feature>
<keyword evidence="2 5" id="KW-0812">Transmembrane</keyword>
<dbReference type="Gene3D" id="1.20.1250.20">
    <property type="entry name" value="MFS general substrate transporter like domains"/>
    <property type="match status" value="2"/>
</dbReference>
<evidence type="ECO:0000256" key="2">
    <source>
        <dbReference type="ARBA" id="ARBA00022692"/>
    </source>
</evidence>
<sequence length="407" mass="44424">MNYSTSHAISNNKLLLLAGTGWLFDAMDIGLLDFILTALKVDWNLTASQLGWIASVNSIGMAIGAFVFGIYADKKGRKSAFLLTLLMFSIASGLSAFAWGFVSLIILRFFIGLGLGGELPVASTLVSESVPPSVRGRIVVLLESFWAAGWIIAALIAYFLIPLPAIGWRGAMILCALPAFYALYLRTGLPDSPLYNGLSVSAKQQSIWSKLTTLWAKPYHKSTLMLWIVWFCVVFSYYGMFLWLPNVMMMKGFSLVQSFGYVLLMTLAQLSGYFTVAWLIERIGRKWVLTIYLTGTLISAYLFGMAQSANGLLLCGALLSFFNLGAWGALYAYTPEQYATNIRATGTGMAASIGRIGGIFGPLMVGSLVTIDVAISTIFMIFAMAILFAIIAIVLLGKETKQQQFTD</sequence>
<evidence type="ECO:0000259" key="6">
    <source>
        <dbReference type="PROSITE" id="PS50850"/>
    </source>
</evidence>
<evidence type="ECO:0000256" key="5">
    <source>
        <dbReference type="SAM" id="Phobius"/>
    </source>
</evidence>
<feature type="transmembrane region" description="Helical" evidence="5">
    <location>
        <begin position="311"/>
        <end position="333"/>
    </location>
</feature>
<dbReference type="PANTHER" id="PTHR23508:SF10">
    <property type="entry name" value="CARBOXYLIC ACID TRANSPORTER PROTEIN HOMOLOG"/>
    <property type="match status" value="1"/>
</dbReference>
<dbReference type="OrthoDB" id="3252866at2"/>
<feature type="transmembrane region" description="Helical" evidence="5">
    <location>
        <begin position="224"/>
        <end position="244"/>
    </location>
</feature>
<feature type="transmembrane region" description="Helical" evidence="5">
    <location>
        <begin position="138"/>
        <end position="160"/>
    </location>
</feature>
<dbReference type="InterPro" id="IPR011701">
    <property type="entry name" value="MFS"/>
</dbReference>
<keyword evidence="4 5" id="KW-0472">Membrane</keyword>
<accession>A0A495RCV1</accession>